<dbReference type="AlphaFoldDB" id="A0A8C5K887"/>
<feature type="region of interest" description="Disordered" evidence="1">
    <location>
        <begin position="1"/>
        <end position="29"/>
    </location>
</feature>
<keyword evidence="3" id="KW-1185">Reference proteome</keyword>
<accession>A0A8C5K887</accession>
<name>A0A8C5K887_JACJA</name>
<evidence type="ECO:0000313" key="2">
    <source>
        <dbReference type="Ensembl" id="ENSJJAP00000003944.1"/>
    </source>
</evidence>
<dbReference type="GeneTree" id="ENSGT00940000161387"/>
<organism evidence="2 3">
    <name type="scientific">Jaculus jaculus</name>
    <name type="common">Lesser Egyptian jerboa</name>
    <dbReference type="NCBI Taxonomy" id="51337"/>
    <lineage>
        <taxon>Eukaryota</taxon>
        <taxon>Metazoa</taxon>
        <taxon>Chordata</taxon>
        <taxon>Craniata</taxon>
        <taxon>Vertebrata</taxon>
        <taxon>Euteleostomi</taxon>
        <taxon>Mammalia</taxon>
        <taxon>Eutheria</taxon>
        <taxon>Euarchontoglires</taxon>
        <taxon>Glires</taxon>
        <taxon>Rodentia</taxon>
        <taxon>Myomorpha</taxon>
        <taxon>Dipodoidea</taxon>
        <taxon>Dipodidae</taxon>
        <taxon>Dipodinae</taxon>
        <taxon>Jaculus</taxon>
    </lineage>
</organism>
<reference evidence="2" key="1">
    <citation type="submission" date="2025-08" db="UniProtKB">
        <authorList>
            <consortium name="Ensembl"/>
        </authorList>
    </citation>
    <scope>IDENTIFICATION</scope>
</reference>
<dbReference type="Proteomes" id="UP000694385">
    <property type="component" value="Unassembled WGS sequence"/>
</dbReference>
<evidence type="ECO:0000256" key="1">
    <source>
        <dbReference type="SAM" id="MobiDB-lite"/>
    </source>
</evidence>
<dbReference type="OMA" id="ERECNGF"/>
<reference evidence="2" key="2">
    <citation type="submission" date="2025-09" db="UniProtKB">
        <authorList>
            <consortium name="Ensembl"/>
        </authorList>
    </citation>
    <scope>IDENTIFICATION</scope>
</reference>
<evidence type="ECO:0000313" key="3">
    <source>
        <dbReference type="Proteomes" id="UP000694385"/>
    </source>
</evidence>
<dbReference type="Ensembl" id="ENSJJAT00000009017.1">
    <property type="protein sequence ID" value="ENSJJAP00000003944.1"/>
    <property type="gene ID" value="ENSJJAG00000007978.1"/>
</dbReference>
<sequence>MSITQREDRSYLSSDLSTRRPKLQEDQRRQEKLVIAQPIFIFEKEKQTFKRPAEDTLYEVTKHECNSFSRKRIRSSSFTLQTTDLQSRGGKSR</sequence>
<protein>
    <submittedName>
        <fullName evidence="2">Uncharacterized protein</fullName>
    </submittedName>
</protein>
<feature type="compositionally biased region" description="Basic and acidic residues" evidence="1">
    <location>
        <begin position="1"/>
        <end position="10"/>
    </location>
</feature>
<proteinExistence type="predicted"/>